<organism evidence="2 3">
    <name type="scientific">Coprobacillus cateniformis</name>
    <dbReference type="NCBI Taxonomy" id="100884"/>
    <lineage>
        <taxon>Bacteria</taxon>
        <taxon>Bacillati</taxon>
        <taxon>Bacillota</taxon>
        <taxon>Erysipelotrichia</taxon>
        <taxon>Erysipelotrichales</taxon>
        <taxon>Coprobacillaceae</taxon>
        <taxon>Coprobacillus</taxon>
    </lineage>
</organism>
<gene>
    <name evidence="2" type="ORF">HMPREF9488_00443</name>
</gene>
<dbReference type="GO" id="GO:0110154">
    <property type="term" value="P:RNA decapping"/>
    <property type="evidence" value="ECO:0007669"/>
    <property type="project" value="TreeGrafter"/>
</dbReference>
<dbReference type="InterPro" id="IPR004843">
    <property type="entry name" value="Calcineurin-like_PHP"/>
</dbReference>
<evidence type="ECO:0000313" key="3">
    <source>
        <dbReference type="Proteomes" id="UP000003157"/>
    </source>
</evidence>
<dbReference type="InterPro" id="IPR029052">
    <property type="entry name" value="Metallo-depent_PP-like"/>
</dbReference>
<dbReference type="RefSeq" id="WP_008787564.1">
    <property type="nucleotide sequence ID" value="NZ_CAJKBJ010000018.1"/>
</dbReference>
<keyword evidence="3" id="KW-1185">Reference proteome</keyword>
<accession>E7G6Q5</accession>
<dbReference type="EMBL" id="ADKX01000007">
    <property type="protein sequence ID" value="EFW06211.1"/>
    <property type="molecule type" value="Genomic_DNA"/>
</dbReference>
<dbReference type="InterPro" id="IPR050126">
    <property type="entry name" value="Ap4A_hydrolase"/>
</dbReference>
<dbReference type="STRING" id="100884.GCA_000269565_01267"/>
<feature type="domain" description="Calcineurin-like phosphoesterase" evidence="1">
    <location>
        <begin position="17"/>
        <end position="215"/>
    </location>
</feature>
<dbReference type="Pfam" id="PF00149">
    <property type="entry name" value="Metallophos"/>
    <property type="match status" value="1"/>
</dbReference>
<dbReference type="GO" id="GO:0016791">
    <property type="term" value="F:phosphatase activity"/>
    <property type="evidence" value="ECO:0007669"/>
    <property type="project" value="TreeGrafter"/>
</dbReference>
<sequence>MMITPKHIKKSIKGDYRLIVISDIHGHLDRFKALLQKVKYTPDDYLIILGDFVEKGDQVIETIHYVKQLSQNKRTFVLAGNCEWALDALLTVPELAGQIPQYLERVSTNGCIRDVYHLLHLDDGSETMLGVQKKLAEYLKEEIQFISHLPVTLKFNQFIFVHAGVEKRKDYQESSLSSLLEMQYFYDEGHILDETVIVGHLPTSNYFADHICNDIIIDQKKKIICIDGGTGVKAVSQLNALIIESQNNQIQYTCEHVQPLPIYWIIEDVYEPMEYVHKIGYPHFEVKVEKSGSQFSECYQAETHQRLLIKNEFLYQKKNKTYCLDDYTDFMISALSGEYVKLLGVYDEYAYVIYKNQVGWIKYEYLKAI</sequence>
<dbReference type="PANTHER" id="PTHR42850">
    <property type="entry name" value="METALLOPHOSPHOESTERASE"/>
    <property type="match status" value="1"/>
</dbReference>
<reference evidence="2 3" key="1">
    <citation type="submission" date="2010-12" db="EMBL/GenBank/DDBJ databases">
        <title>The Genome Sequence of Coprobacillus sp. strain 29_1.</title>
        <authorList>
            <consortium name="The Broad Institute Genome Sequencing Platform"/>
            <person name="Earl A."/>
            <person name="Ward D."/>
            <person name="Feldgarden M."/>
            <person name="Gevers D."/>
            <person name="Daigneault M."/>
            <person name="Sibley C.D."/>
            <person name="White A."/>
            <person name="Strauss J."/>
            <person name="Allen-Vercoe E."/>
            <person name="Young S.K."/>
            <person name="Zeng Q."/>
            <person name="Gargeya S."/>
            <person name="Fitzgerald M."/>
            <person name="Haas B."/>
            <person name="Abouelleil A."/>
            <person name="Alvarado L."/>
            <person name="Arachchi H.M."/>
            <person name="Berlin A."/>
            <person name="Brown A."/>
            <person name="Chapman S.B."/>
            <person name="Chen Z."/>
            <person name="Dunbar C."/>
            <person name="Freedman E."/>
            <person name="Gearin G."/>
            <person name="Gellesch M."/>
            <person name="Goldberg J."/>
            <person name="Griggs A."/>
            <person name="Gujja S."/>
            <person name="Heilman E."/>
            <person name="Heiman D."/>
            <person name="Howarth C."/>
            <person name="Larson L."/>
            <person name="Lui A."/>
            <person name="MacDonald P.J.P."/>
            <person name="Mehta T."/>
            <person name="Montmayeur A."/>
            <person name="Murphy C."/>
            <person name="Neiman D."/>
            <person name="Pearson M."/>
            <person name="Priest M."/>
            <person name="Roberts A."/>
            <person name="Saif S."/>
            <person name="Shea T."/>
            <person name="Shenoy N."/>
            <person name="Sisk P."/>
            <person name="Stolte C."/>
            <person name="Sykes S."/>
            <person name="White J."/>
            <person name="Yandava C."/>
            <person name="Nusbaum C."/>
            <person name="Birren B."/>
        </authorList>
    </citation>
    <scope>NUCLEOTIDE SEQUENCE [LARGE SCALE GENOMIC DNA]</scope>
    <source>
        <strain evidence="2 3">29_1</strain>
    </source>
</reference>
<dbReference type="PANTHER" id="PTHR42850:SF4">
    <property type="entry name" value="ZINC-DEPENDENT ENDOPOLYPHOSPHATASE"/>
    <property type="match status" value="1"/>
</dbReference>
<dbReference type="Proteomes" id="UP000003157">
    <property type="component" value="Unassembled WGS sequence"/>
</dbReference>
<evidence type="ECO:0000313" key="2">
    <source>
        <dbReference type="EMBL" id="EFW06211.1"/>
    </source>
</evidence>
<dbReference type="Gene3D" id="3.60.21.10">
    <property type="match status" value="1"/>
</dbReference>
<evidence type="ECO:0000259" key="1">
    <source>
        <dbReference type="Pfam" id="PF00149"/>
    </source>
</evidence>
<proteinExistence type="predicted"/>
<comment type="caution">
    <text evidence="2">The sequence shown here is derived from an EMBL/GenBank/DDBJ whole genome shotgun (WGS) entry which is preliminary data.</text>
</comment>
<dbReference type="GO" id="GO:0008803">
    <property type="term" value="F:bis(5'-nucleosyl)-tetraphosphatase (symmetrical) activity"/>
    <property type="evidence" value="ECO:0007669"/>
    <property type="project" value="TreeGrafter"/>
</dbReference>
<dbReference type="AlphaFoldDB" id="E7G6Q5"/>
<protein>
    <submittedName>
        <fullName evidence="2">Serine/threonine specific protein phosphatase</fullName>
    </submittedName>
</protein>
<name>E7G6Q5_9FIRM</name>
<dbReference type="eggNOG" id="COG0639">
    <property type="taxonomic scope" value="Bacteria"/>
</dbReference>
<dbReference type="GO" id="GO:0005737">
    <property type="term" value="C:cytoplasm"/>
    <property type="evidence" value="ECO:0007669"/>
    <property type="project" value="TreeGrafter"/>
</dbReference>
<dbReference type="HOGENOM" id="CLU_062577_0_0_9"/>
<dbReference type="SUPFAM" id="SSF56300">
    <property type="entry name" value="Metallo-dependent phosphatases"/>
    <property type="match status" value="1"/>
</dbReference>